<dbReference type="InterPro" id="IPR039425">
    <property type="entry name" value="RNA_pol_sigma-70-like"/>
</dbReference>
<dbReference type="Proteomes" id="UP000199296">
    <property type="component" value="Unassembled WGS sequence"/>
</dbReference>
<dbReference type="STRING" id="470826.SAMN04488027_1149"/>
<dbReference type="RefSeq" id="WP_093369360.1">
    <property type="nucleotide sequence ID" value="NZ_FNCW01000014.1"/>
</dbReference>
<feature type="domain" description="RNA polymerase sigma-70 region 2" evidence="5">
    <location>
        <begin position="21"/>
        <end position="87"/>
    </location>
</feature>
<dbReference type="PANTHER" id="PTHR43133:SF46">
    <property type="entry name" value="RNA POLYMERASE SIGMA-70 FACTOR ECF SUBFAMILY"/>
    <property type="match status" value="1"/>
</dbReference>
<dbReference type="SUPFAM" id="SSF88946">
    <property type="entry name" value="Sigma2 domain of RNA polymerase sigma factors"/>
    <property type="match status" value="1"/>
</dbReference>
<organism evidence="7 8">
    <name type="scientific">Psychroflexus sediminis</name>
    <dbReference type="NCBI Taxonomy" id="470826"/>
    <lineage>
        <taxon>Bacteria</taxon>
        <taxon>Pseudomonadati</taxon>
        <taxon>Bacteroidota</taxon>
        <taxon>Flavobacteriia</taxon>
        <taxon>Flavobacteriales</taxon>
        <taxon>Flavobacteriaceae</taxon>
        <taxon>Psychroflexus</taxon>
    </lineage>
</organism>
<accession>A0A1G7YT15</accession>
<dbReference type="GO" id="GO:0006352">
    <property type="term" value="P:DNA-templated transcription initiation"/>
    <property type="evidence" value="ECO:0007669"/>
    <property type="project" value="InterPro"/>
</dbReference>
<dbReference type="NCBIfam" id="TIGR02937">
    <property type="entry name" value="sigma70-ECF"/>
    <property type="match status" value="1"/>
</dbReference>
<dbReference type="GO" id="GO:0016987">
    <property type="term" value="F:sigma factor activity"/>
    <property type="evidence" value="ECO:0007669"/>
    <property type="project" value="UniProtKB-KW"/>
</dbReference>
<name>A0A1G7YT15_9FLAO</name>
<dbReference type="PANTHER" id="PTHR43133">
    <property type="entry name" value="RNA POLYMERASE ECF-TYPE SIGMA FACTO"/>
    <property type="match status" value="1"/>
</dbReference>
<dbReference type="AlphaFoldDB" id="A0A1G7YT15"/>
<dbReference type="Gene3D" id="1.10.10.10">
    <property type="entry name" value="Winged helix-like DNA-binding domain superfamily/Winged helix DNA-binding domain"/>
    <property type="match status" value="1"/>
</dbReference>
<sequence>MKLKNLIKRCKQNDLSSQRLLYEMFAEVLFSISLKYSRNYAEAEDNLQDAFIKIFEKVHQFQHKGSFEGWLKRITINICLERYRNQKVFELVNEDALKAEEVYVEDESYSLQFLLNCIQNLPDRYRMVFNLYTLDGFSHKEIAVKLDISEGTSKSNLSRAKEILRKKIIEAKAYGEYPYKIDRN</sequence>
<dbReference type="SUPFAM" id="SSF88659">
    <property type="entry name" value="Sigma3 and sigma4 domains of RNA polymerase sigma factors"/>
    <property type="match status" value="1"/>
</dbReference>
<feature type="domain" description="RNA polymerase sigma factor 70 region 4 type 2" evidence="6">
    <location>
        <begin position="114"/>
        <end position="162"/>
    </location>
</feature>
<dbReference type="InterPro" id="IPR014284">
    <property type="entry name" value="RNA_pol_sigma-70_dom"/>
</dbReference>
<evidence type="ECO:0000256" key="4">
    <source>
        <dbReference type="ARBA" id="ARBA00023163"/>
    </source>
</evidence>
<dbReference type="GO" id="GO:0003677">
    <property type="term" value="F:DNA binding"/>
    <property type="evidence" value="ECO:0007669"/>
    <property type="project" value="InterPro"/>
</dbReference>
<comment type="similarity">
    <text evidence="1">Belongs to the sigma-70 factor family. ECF subfamily.</text>
</comment>
<dbReference type="OrthoDB" id="1056775at2"/>
<keyword evidence="8" id="KW-1185">Reference proteome</keyword>
<keyword evidence="3" id="KW-0731">Sigma factor</keyword>
<dbReference type="InterPro" id="IPR013325">
    <property type="entry name" value="RNA_pol_sigma_r2"/>
</dbReference>
<evidence type="ECO:0000313" key="8">
    <source>
        <dbReference type="Proteomes" id="UP000199296"/>
    </source>
</evidence>
<dbReference type="InterPro" id="IPR013249">
    <property type="entry name" value="RNA_pol_sigma70_r4_t2"/>
</dbReference>
<evidence type="ECO:0000313" key="7">
    <source>
        <dbReference type="EMBL" id="SDG99406.1"/>
    </source>
</evidence>
<reference evidence="7 8" key="1">
    <citation type="submission" date="2016-10" db="EMBL/GenBank/DDBJ databases">
        <authorList>
            <person name="de Groot N.N."/>
        </authorList>
    </citation>
    <scope>NUCLEOTIDE SEQUENCE [LARGE SCALE GENOMIC DNA]</scope>
    <source>
        <strain evidence="7 8">DSM 19803</strain>
    </source>
</reference>
<dbReference type="EMBL" id="FNCW01000014">
    <property type="protein sequence ID" value="SDG99406.1"/>
    <property type="molecule type" value="Genomic_DNA"/>
</dbReference>
<dbReference type="Pfam" id="PF04542">
    <property type="entry name" value="Sigma70_r2"/>
    <property type="match status" value="1"/>
</dbReference>
<evidence type="ECO:0000259" key="6">
    <source>
        <dbReference type="Pfam" id="PF08281"/>
    </source>
</evidence>
<dbReference type="Gene3D" id="1.10.1740.10">
    <property type="match status" value="1"/>
</dbReference>
<dbReference type="CDD" id="cd06171">
    <property type="entry name" value="Sigma70_r4"/>
    <property type="match status" value="1"/>
</dbReference>
<evidence type="ECO:0000256" key="1">
    <source>
        <dbReference type="ARBA" id="ARBA00010641"/>
    </source>
</evidence>
<dbReference type="InterPro" id="IPR013324">
    <property type="entry name" value="RNA_pol_sigma_r3/r4-like"/>
</dbReference>
<dbReference type="Pfam" id="PF08281">
    <property type="entry name" value="Sigma70_r4_2"/>
    <property type="match status" value="1"/>
</dbReference>
<evidence type="ECO:0000259" key="5">
    <source>
        <dbReference type="Pfam" id="PF04542"/>
    </source>
</evidence>
<protein>
    <submittedName>
        <fullName evidence="7">RNA polymerase sigma-70 factor, ECF subfamily</fullName>
    </submittedName>
</protein>
<dbReference type="InterPro" id="IPR036388">
    <property type="entry name" value="WH-like_DNA-bd_sf"/>
</dbReference>
<keyword evidence="4" id="KW-0804">Transcription</keyword>
<evidence type="ECO:0000256" key="2">
    <source>
        <dbReference type="ARBA" id="ARBA00023015"/>
    </source>
</evidence>
<gene>
    <name evidence="7" type="ORF">SAMN04488027_1149</name>
</gene>
<proteinExistence type="inferred from homology"/>
<keyword evidence="2" id="KW-0805">Transcription regulation</keyword>
<dbReference type="InterPro" id="IPR007627">
    <property type="entry name" value="RNA_pol_sigma70_r2"/>
</dbReference>
<evidence type="ECO:0000256" key="3">
    <source>
        <dbReference type="ARBA" id="ARBA00023082"/>
    </source>
</evidence>